<organism evidence="2 3">
    <name type="scientific">Aquibacillus rhizosphaerae</name>
    <dbReference type="NCBI Taxonomy" id="3051431"/>
    <lineage>
        <taxon>Bacteria</taxon>
        <taxon>Bacillati</taxon>
        <taxon>Bacillota</taxon>
        <taxon>Bacilli</taxon>
        <taxon>Bacillales</taxon>
        <taxon>Bacillaceae</taxon>
        <taxon>Aquibacillus</taxon>
    </lineage>
</organism>
<accession>A0ABT7L249</accession>
<dbReference type="RefSeq" id="WP_285930094.1">
    <property type="nucleotide sequence ID" value="NZ_JASTZU010000012.1"/>
</dbReference>
<protein>
    <submittedName>
        <fullName evidence="2">Uncharacterized protein</fullName>
    </submittedName>
</protein>
<comment type="caution">
    <text evidence="2">The sequence shown here is derived from an EMBL/GenBank/DDBJ whole genome shotgun (WGS) entry which is preliminary data.</text>
</comment>
<dbReference type="EMBL" id="JASTZU010000012">
    <property type="protein sequence ID" value="MDL4839240.1"/>
    <property type="molecule type" value="Genomic_DNA"/>
</dbReference>
<keyword evidence="1" id="KW-1133">Transmembrane helix</keyword>
<name>A0ABT7L249_9BACI</name>
<keyword evidence="1" id="KW-0812">Transmembrane</keyword>
<proteinExistence type="predicted"/>
<keyword evidence="1" id="KW-0472">Membrane</keyword>
<feature type="transmembrane region" description="Helical" evidence="1">
    <location>
        <begin position="12"/>
        <end position="33"/>
    </location>
</feature>
<evidence type="ECO:0000256" key="1">
    <source>
        <dbReference type="SAM" id="Phobius"/>
    </source>
</evidence>
<dbReference type="Proteomes" id="UP001235343">
    <property type="component" value="Unassembled WGS sequence"/>
</dbReference>
<gene>
    <name evidence="2" type="ORF">QQS35_02025</name>
</gene>
<evidence type="ECO:0000313" key="3">
    <source>
        <dbReference type="Proteomes" id="UP001235343"/>
    </source>
</evidence>
<sequence length="50" mass="5758">MRLLRLWNDGLGLINLVVYTIVILLLVVSIVAYSVRQERQPVGCLFSWNL</sequence>
<evidence type="ECO:0000313" key="2">
    <source>
        <dbReference type="EMBL" id="MDL4839240.1"/>
    </source>
</evidence>
<keyword evidence="3" id="KW-1185">Reference proteome</keyword>
<reference evidence="2 3" key="1">
    <citation type="submission" date="2023-06" db="EMBL/GenBank/DDBJ databases">
        <title>Aquibacillus rhizosphaerae LR5S19.</title>
        <authorList>
            <person name="Sun J.-Q."/>
        </authorList>
    </citation>
    <scope>NUCLEOTIDE SEQUENCE [LARGE SCALE GENOMIC DNA]</scope>
    <source>
        <strain evidence="2 3">LR5S19</strain>
    </source>
</reference>